<dbReference type="InterPro" id="IPR001128">
    <property type="entry name" value="Cyt_P450"/>
</dbReference>
<evidence type="ECO:0000256" key="8">
    <source>
        <dbReference type="SAM" id="Phobius"/>
    </source>
</evidence>
<dbReference type="SUPFAM" id="SSF48264">
    <property type="entry name" value="Cytochrome P450"/>
    <property type="match status" value="1"/>
</dbReference>
<dbReference type="AlphaFoldDB" id="A0A420YCI1"/>
<keyword evidence="8" id="KW-1133">Transmembrane helix</keyword>
<dbReference type="InterPro" id="IPR036396">
    <property type="entry name" value="Cyt_P450_sf"/>
</dbReference>
<protein>
    <submittedName>
        <fullName evidence="9">Uncharacterized protein</fullName>
    </submittedName>
</protein>
<accession>A0A420YCI1</accession>
<dbReference type="Gene3D" id="1.10.630.10">
    <property type="entry name" value="Cytochrome P450"/>
    <property type="match status" value="1"/>
</dbReference>
<evidence type="ECO:0000313" key="9">
    <source>
        <dbReference type="EMBL" id="RKU45605.1"/>
    </source>
</evidence>
<gene>
    <name evidence="9" type="ORF">DL546_008006</name>
</gene>
<dbReference type="PRINTS" id="PR00359">
    <property type="entry name" value="BP450"/>
</dbReference>
<dbReference type="CDD" id="cd11030">
    <property type="entry name" value="CYP105-like"/>
    <property type="match status" value="1"/>
</dbReference>
<evidence type="ECO:0000256" key="6">
    <source>
        <dbReference type="ARBA" id="ARBA00023033"/>
    </source>
</evidence>
<keyword evidence="10" id="KW-1185">Reference proteome</keyword>
<dbReference type="PANTHER" id="PTHR46696">
    <property type="entry name" value="P450, PUTATIVE (EUROFUNG)-RELATED"/>
    <property type="match status" value="1"/>
</dbReference>
<name>A0A420YCI1_9PEZI</name>
<dbReference type="Pfam" id="PF00067">
    <property type="entry name" value="p450"/>
    <property type="match status" value="1"/>
</dbReference>
<keyword evidence="8" id="KW-0472">Membrane</keyword>
<keyword evidence="3 7" id="KW-0479">Metal-binding</keyword>
<keyword evidence="4 7" id="KW-0560">Oxidoreductase</keyword>
<reference evidence="9 10" key="1">
    <citation type="submission" date="2018-08" db="EMBL/GenBank/DDBJ databases">
        <title>Draft genome of the lignicolous fungus Coniochaeta pulveracea.</title>
        <authorList>
            <person name="Borstlap C.J."/>
            <person name="De Witt R.N."/>
            <person name="Botha A."/>
            <person name="Volschenk H."/>
        </authorList>
    </citation>
    <scope>NUCLEOTIDE SEQUENCE [LARGE SCALE GENOMIC DNA]</scope>
    <source>
        <strain evidence="9 10">CAB683</strain>
    </source>
</reference>
<keyword evidence="6 7" id="KW-0503">Monooxygenase</keyword>
<dbReference type="InterPro" id="IPR017972">
    <property type="entry name" value="Cyt_P450_CS"/>
</dbReference>
<evidence type="ECO:0000256" key="2">
    <source>
        <dbReference type="ARBA" id="ARBA00022617"/>
    </source>
</evidence>
<dbReference type="FunFam" id="1.10.630.10:FF:000018">
    <property type="entry name" value="Cytochrome P450 monooxygenase"/>
    <property type="match status" value="1"/>
</dbReference>
<evidence type="ECO:0000256" key="5">
    <source>
        <dbReference type="ARBA" id="ARBA00023004"/>
    </source>
</evidence>
<keyword evidence="2 7" id="KW-0349">Heme</keyword>
<dbReference type="OrthoDB" id="3945418at2759"/>
<dbReference type="InterPro" id="IPR002397">
    <property type="entry name" value="Cyt_P450_B"/>
</dbReference>
<dbReference type="PROSITE" id="PS00086">
    <property type="entry name" value="CYTOCHROME_P450"/>
    <property type="match status" value="1"/>
</dbReference>
<dbReference type="GO" id="GO:0005506">
    <property type="term" value="F:iron ion binding"/>
    <property type="evidence" value="ECO:0007669"/>
    <property type="project" value="InterPro"/>
</dbReference>
<feature type="transmembrane region" description="Helical" evidence="8">
    <location>
        <begin position="145"/>
        <end position="168"/>
    </location>
</feature>
<organism evidence="9 10">
    <name type="scientific">Coniochaeta pulveracea</name>
    <dbReference type="NCBI Taxonomy" id="177199"/>
    <lineage>
        <taxon>Eukaryota</taxon>
        <taxon>Fungi</taxon>
        <taxon>Dikarya</taxon>
        <taxon>Ascomycota</taxon>
        <taxon>Pezizomycotina</taxon>
        <taxon>Sordariomycetes</taxon>
        <taxon>Sordariomycetidae</taxon>
        <taxon>Coniochaetales</taxon>
        <taxon>Coniochaetaceae</taxon>
        <taxon>Coniochaeta</taxon>
    </lineage>
</organism>
<comment type="caution">
    <text evidence="9">The sequence shown here is derived from an EMBL/GenBank/DDBJ whole genome shotgun (WGS) entry which is preliminary data.</text>
</comment>
<dbReference type="GO" id="GO:0016705">
    <property type="term" value="F:oxidoreductase activity, acting on paired donors, with incorporation or reduction of molecular oxygen"/>
    <property type="evidence" value="ECO:0007669"/>
    <property type="project" value="InterPro"/>
</dbReference>
<evidence type="ECO:0000256" key="3">
    <source>
        <dbReference type="ARBA" id="ARBA00022723"/>
    </source>
</evidence>
<keyword evidence="5 7" id="KW-0408">Iron</keyword>
<evidence type="ECO:0000256" key="7">
    <source>
        <dbReference type="RuleBase" id="RU000461"/>
    </source>
</evidence>
<dbReference type="GO" id="GO:0020037">
    <property type="term" value="F:heme binding"/>
    <property type="evidence" value="ECO:0007669"/>
    <property type="project" value="InterPro"/>
</dbReference>
<evidence type="ECO:0000313" key="10">
    <source>
        <dbReference type="Proteomes" id="UP000275385"/>
    </source>
</evidence>
<evidence type="ECO:0000256" key="4">
    <source>
        <dbReference type="ARBA" id="ARBA00023002"/>
    </source>
</evidence>
<proteinExistence type="inferred from homology"/>
<dbReference type="Proteomes" id="UP000275385">
    <property type="component" value="Unassembled WGS sequence"/>
</dbReference>
<sequence length="316" mass="34979">MDPPEHMRHRSMVEPFFVIDHVHRMEPYIKKTVNDLLDKLKEKGCADGPVDLIHEFALPVPSYIIYTILGVPFEDLDYLTNQAVIRSQGSSNAREASAANQNLLDYIGGLVDKRMQEPKDDVISKLAIEQVKPGHLTRDDAVQNAFLLLVAGNATMVNMIGLGVVTLAQNPPILSELKADPSVAGAFVEELCRYHTASAMAIKRVAKEDVEIGGQTIKAGEGIIASNQSANRDEDVFENPDQFDLHRKWPQDKDPLGFGYGEHRCIAEHLAKAELTAVFSTLYQKLPDLKIAVPIDQVEYTPLQADVGVQKLPVTF</sequence>
<dbReference type="EMBL" id="QVQW01000020">
    <property type="protein sequence ID" value="RKU45605.1"/>
    <property type="molecule type" value="Genomic_DNA"/>
</dbReference>
<dbReference type="GO" id="GO:0004497">
    <property type="term" value="F:monooxygenase activity"/>
    <property type="evidence" value="ECO:0007669"/>
    <property type="project" value="UniProtKB-KW"/>
</dbReference>
<comment type="similarity">
    <text evidence="1 7">Belongs to the cytochrome P450 family.</text>
</comment>
<dbReference type="STRING" id="177199.A0A420YCI1"/>
<evidence type="ECO:0000256" key="1">
    <source>
        <dbReference type="ARBA" id="ARBA00010617"/>
    </source>
</evidence>
<dbReference type="PANTHER" id="PTHR46696:SF6">
    <property type="entry name" value="P450, PUTATIVE (EUROFUNG)-RELATED"/>
    <property type="match status" value="1"/>
</dbReference>
<keyword evidence="8" id="KW-0812">Transmembrane</keyword>